<dbReference type="Pfam" id="PF00072">
    <property type="entry name" value="Response_reg"/>
    <property type="match status" value="1"/>
</dbReference>
<dbReference type="SMART" id="SM00448">
    <property type="entry name" value="REC"/>
    <property type="match status" value="1"/>
</dbReference>
<dbReference type="CDD" id="cd17574">
    <property type="entry name" value="REC_OmpR"/>
    <property type="match status" value="1"/>
</dbReference>
<reference evidence="3" key="1">
    <citation type="submission" date="2018-06" db="EMBL/GenBank/DDBJ databases">
        <authorList>
            <person name="Zhirakovskaya E."/>
        </authorList>
    </citation>
    <scope>NUCLEOTIDE SEQUENCE</scope>
</reference>
<sequence>MSDQTKVLIVDDEVGFTEMLKLNLESVGYKVGIENDSENAIMTARRFNPDLILLDIIMPKKEGPDVFAELREHTDFRNTPIIFLTATVTHEEVDTQEGFIGGRQFIAKPSSLDEILYVIEKNIKLQQSLIQNGKDFI</sequence>
<organism evidence="3">
    <name type="scientific">hydrothermal vent metagenome</name>
    <dbReference type="NCBI Taxonomy" id="652676"/>
    <lineage>
        <taxon>unclassified sequences</taxon>
        <taxon>metagenomes</taxon>
        <taxon>ecological metagenomes</taxon>
    </lineage>
</organism>
<gene>
    <name evidence="3" type="ORF">MNBD_UNCLBAC01-716</name>
</gene>
<evidence type="ECO:0000313" key="3">
    <source>
        <dbReference type="EMBL" id="VAX34975.1"/>
    </source>
</evidence>
<dbReference type="SUPFAM" id="SSF52172">
    <property type="entry name" value="CheY-like"/>
    <property type="match status" value="1"/>
</dbReference>
<accession>A0A3B1DT23</accession>
<dbReference type="PANTHER" id="PTHR44591:SF3">
    <property type="entry name" value="RESPONSE REGULATORY DOMAIN-CONTAINING PROTEIN"/>
    <property type="match status" value="1"/>
</dbReference>
<dbReference type="PROSITE" id="PS50110">
    <property type="entry name" value="RESPONSE_REGULATORY"/>
    <property type="match status" value="1"/>
</dbReference>
<keyword evidence="1" id="KW-0597">Phosphoprotein</keyword>
<evidence type="ECO:0000256" key="1">
    <source>
        <dbReference type="ARBA" id="ARBA00022553"/>
    </source>
</evidence>
<dbReference type="GO" id="GO:0000160">
    <property type="term" value="P:phosphorelay signal transduction system"/>
    <property type="evidence" value="ECO:0007669"/>
    <property type="project" value="InterPro"/>
</dbReference>
<evidence type="ECO:0000259" key="2">
    <source>
        <dbReference type="PROSITE" id="PS50110"/>
    </source>
</evidence>
<dbReference type="PANTHER" id="PTHR44591">
    <property type="entry name" value="STRESS RESPONSE REGULATOR PROTEIN 1"/>
    <property type="match status" value="1"/>
</dbReference>
<proteinExistence type="predicted"/>
<protein>
    <recommendedName>
        <fullName evidence="2">Response regulatory domain-containing protein</fullName>
    </recommendedName>
</protein>
<feature type="domain" description="Response regulatory" evidence="2">
    <location>
        <begin position="6"/>
        <end position="123"/>
    </location>
</feature>
<dbReference type="EMBL" id="UOGJ01000020">
    <property type="protein sequence ID" value="VAX34975.1"/>
    <property type="molecule type" value="Genomic_DNA"/>
</dbReference>
<dbReference type="InterPro" id="IPR011006">
    <property type="entry name" value="CheY-like_superfamily"/>
</dbReference>
<dbReference type="AlphaFoldDB" id="A0A3B1DT23"/>
<name>A0A3B1DT23_9ZZZZ</name>
<dbReference type="InterPro" id="IPR050595">
    <property type="entry name" value="Bact_response_regulator"/>
</dbReference>
<dbReference type="Gene3D" id="3.40.50.2300">
    <property type="match status" value="1"/>
</dbReference>
<dbReference type="InterPro" id="IPR001789">
    <property type="entry name" value="Sig_transdc_resp-reg_receiver"/>
</dbReference>